<sequence length="603" mass="64814">MARPFSGIELDRLRAARERLLDQGVQHHVDVSGTVRESIMRSWRRSASQGVPTDRIAFHHLDAHGRSELLCRSADPVLDRLQADLDGLGVAVFLSDHKGRILSRRAAGNVQRKKLDGSCAAEGFDFSECAVGTNGIGTVLEEKTPLFVRGGEHFNELLEPLACAGAPIRMAPAGRVLGSIALTCSVEATNPMMLTLAVNAARQIEQVLADLDGGRNRALFAALNPKSGATGRVPTVVLTPDAVVSNTAGLQFVTPEHHPLLWEAVTNQTWGSEPRIIELDLPCGRVLAVAERLSDPTGHAYRLEFSQDSKSSRAPRRREPESGECLHPLPAVDERLQYALRVSRTIAIDGRAGTGKYHLSRKIAATTPQCPTRVVDIAAFAAKPDTEWLADATDVLSRGGHVIVRHLELLDPGSVDKVTALTALTTAAGGEKGRLLLTVDLRAASDPVAELVKGAATVVTVPNLCDMKEQIPAIAEAILSGLEGIRPGTTLASAPRQALMACPWPGNIRELRQAMVDVAATRPGWLVQLENLPLSLRDAAHKRQLTGYERAERDAILAAVQEANGNRSKAAALLGIGRTTLYRKIRSLHIDCPDHMFTTTSGG</sequence>
<organism evidence="8 9">
    <name type="scientific">Candidatus Mycolicibacterium alkanivorans</name>
    <dbReference type="NCBI Taxonomy" id="2954114"/>
    <lineage>
        <taxon>Bacteria</taxon>
        <taxon>Bacillati</taxon>
        <taxon>Actinomycetota</taxon>
        <taxon>Actinomycetes</taxon>
        <taxon>Mycobacteriales</taxon>
        <taxon>Mycobacteriaceae</taxon>
        <taxon>Mycolicibacterium</taxon>
    </lineage>
</organism>
<dbReference type="Gene3D" id="3.30.450.40">
    <property type="match status" value="1"/>
</dbReference>
<dbReference type="Gene3D" id="1.10.10.60">
    <property type="entry name" value="Homeodomain-like"/>
    <property type="match status" value="1"/>
</dbReference>
<keyword evidence="1" id="KW-0547">Nucleotide-binding</keyword>
<feature type="region of interest" description="Disordered" evidence="6">
    <location>
        <begin position="304"/>
        <end position="326"/>
    </location>
</feature>
<evidence type="ECO:0000256" key="5">
    <source>
        <dbReference type="ARBA" id="ARBA00023163"/>
    </source>
</evidence>
<comment type="caution">
    <text evidence="8">The sequence shown here is derived from an EMBL/GenBank/DDBJ whole genome shotgun (WGS) entry which is preliminary data.</text>
</comment>
<evidence type="ECO:0000256" key="6">
    <source>
        <dbReference type="SAM" id="MobiDB-lite"/>
    </source>
</evidence>
<dbReference type="Pfam" id="PF02954">
    <property type="entry name" value="HTH_8"/>
    <property type="match status" value="1"/>
</dbReference>
<dbReference type="InterPro" id="IPR009057">
    <property type="entry name" value="Homeodomain-like_sf"/>
</dbReference>
<evidence type="ECO:0000313" key="8">
    <source>
        <dbReference type="EMBL" id="MCI4676466.1"/>
    </source>
</evidence>
<name>A0ABS9YYY9_9MYCO</name>
<dbReference type="InterPro" id="IPR002078">
    <property type="entry name" value="Sigma_54_int"/>
</dbReference>
<dbReference type="InterPro" id="IPR003018">
    <property type="entry name" value="GAF"/>
</dbReference>
<keyword evidence="9" id="KW-1185">Reference proteome</keyword>
<dbReference type="Gene3D" id="1.10.8.60">
    <property type="match status" value="1"/>
</dbReference>
<evidence type="ECO:0000256" key="1">
    <source>
        <dbReference type="ARBA" id="ARBA00022741"/>
    </source>
</evidence>
<dbReference type="SUPFAM" id="SSF46689">
    <property type="entry name" value="Homeodomain-like"/>
    <property type="match status" value="1"/>
</dbReference>
<dbReference type="Pfam" id="PF25601">
    <property type="entry name" value="AAA_lid_14"/>
    <property type="match status" value="1"/>
</dbReference>
<dbReference type="RefSeq" id="WP_243072654.1">
    <property type="nucleotide sequence ID" value="NZ_JAIVFL010000001.1"/>
</dbReference>
<dbReference type="EMBL" id="JAIVFL010000001">
    <property type="protein sequence ID" value="MCI4676466.1"/>
    <property type="molecule type" value="Genomic_DNA"/>
</dbReference>
<evidence type="ECO:0000256" key="2">
    <source>
        <dbReference type="ARBA" id="ARBA00022840"/>
    </source>
</evidence>
<protein>
    <recommendedName>
        <fullName evidence="7">Sigma-54 factor interaction domain-containing protein</fullName>
    </recommendedName>
</protein>
<keyword evidence="3" id="KW-0805">Transcription regulation</keyword>
<evidence type="ECO:0000256" key="4">
    <source>
        <dbReference type="ARBA" id="ARBA00023125"/>
    </source>
</evidence>
<accession>A0ABS9YYY9</accession>
<dbReference type="PANTHER" id="PTHR32071">
    <property type="entry name" value="TRANSCRIPTIONAL REGULATORY PROTEIN"/>
    <property type="match status" value="1"/>
</dbReference>
<dbReference type="Pfam" id="PF01590">
    <property type="entry name" value="GAF"/>
    <property type="match status" value="1"/>
</dbReference>
<dbReference type="InterPro" id="IPR058031">
    <property type="entry name" value="AAA_lid_NorR"/>
</dbReference>
<feature type="compositionally biased region" description="Basic and acidic residues" evidence="6">
    <location>
        <begin position="304"/>
        <end position="321"/>
    </location>
</feature>
<evidence type="ECO:0000313" key="9">
    <source>
        <dbReference type="Proteomes" id="UP001139068"/>
    </source>
</evidence>
<dbReference type="InterPro" id="IPR029016">
    <property type="entry name" value="GAF-like_dom_sf"/>
</dbReference>
<keyword evidence="5" id="KW-0804">Transcription</keyword>
<gene>
    <name evidence="8" type="ORF">K9U37_16900</name>
</gene>
<keyword evidence="2" id="KW-0067">ATP-binding</keyword>
<proteinExistence type="predicted"/>
<dbReference type="PRINTS" id="PR01590">
    <property type="entry name" value="HTHFIS"/>
</dbReference>
<feature type="domain" description="Sigma-54 factor interaction" evidence="7">
    <location>
        <begin position="459"/>
        <end position="520"/>
    </location>
</feature>
<keyword evidence="4" id="KW-0238">DNA-binding</keyword>
<dbReference type="InterPro" id="IPR002197">
    <property type="entry name" value="HTH_Fis"/>
</dbReference>
<dbReference type="PROSITE" id="PS50045">
    <property type="entry name" value="SIGMA54_INTERACT_4"/>
    <property type="match status" value="1"/>
</dbReference>
<dbReference type="Proteomes" id="UP001139068">
    <property type="component" value="Unassembled WGS sequence"/>
</dbReference>
<evidence type="ECO:0000259" key="7">
    <source>
        <dbReference type="PROSITE" id="PS50045"/>
    </source>
</evidence>
<dbReference type="PANTHER" id="PTHR32071:SF122">
    <property type="entry name" value="SIGMA FACTOR"/>
    <property type="match status" value="1"/>
</dbReference>
<reference evidence="8" key="1">
    <citation type="journal article" date="2022" name="ISME J.">
        <title>Identification of active gaseous-alkane degraders at natural gas seeps.</title>
        <authorList>
            <person name="Farhan Ul Haque M."/>
            <person name="Hernandez M."/>
            <person name="Crombie A.T."/>
            <person name="Murrell J.C."/>
        </authorList>
    </citation>
    <scope>NUCLEOTIDE SEQUENCE</scope>
    <source>
        <strain evidence="8">ANDR5</strain>
    </source>
</reference>
<evidence type="ECO:0000256" key="3">
    <source>
        <dbReference type="ARBA" id="ARBA00023015"/>
    </source>
</evidence>